<gene>
    <name evidence="3" type="primary">dgt</name>
    <name evidence="3" type="ORF">OCH7691_00092</name>
</gene>
<proteinExistence type="predicted"/>
<dbReference type="InterPro" id="IPR026875">
    <property type="entry name" value="PHydrolase_assoc_dom"/>
</dbReference>
<dbReference type="Gene3D" id="1.10.3550.10">
    <property type="entry name" value="eoxyguanosinetriphosphate triphosphohydrolase domain-like"/>
    <property type="match status" value="1"/>
</dbReference>
<dbReference type="Proteomes" id="UP000193200">
    <property type="component" value="Unassembled WGS sequence"/>
</dbReference>
<dbReference type="OrthoDB" id="9803619at2"/>
<dbReference type="InterPro" id="IPR006261">
    <property type="entry name" value="dGTPase"/>
</dbReference>
<dbReference type="InterPro" id="IPR003607">
    <property type="entry name" value="HD/PDEase_dom"/>
</dbReference>
<dbReference type="SMART" id="SM00471">
    <property type="entry name" value="HDc"/>
    <property type="match status" value="1"/>
</dbReference>
<feature type="domain" description="HD" evidence="2">
    <location>
        <begin position="62"/>
        <end position="252"/>
    </location>
</feature>
<evidence type="ECO:0000256" key="1">
    <source>
        <dbReference type="ARBA" id="ARBA00022801"/>
    </source>
</evidence>
<dbReference type="InterPro" id="IPR027432">
    <property type="entry name" value="dGTP_triphosphohydrolase_C"/>
</dbReference>
<dbReference type="AlphaFoldDB" id="A0A1Y5R8E2"/>
<sequence length="445" mass="49455">MMDWKKLLSAQRFGQDEPEPVLSHRSPFHKDFDRVVFSSAFRRMQDKTQVHSLPPTDYVRTRLTHSMEAASVGRSLGAGVGQTIIQRHQLDGDYAPAEFGHIVSAACLTHDIGNPPFGHFGEEVIGDWFVNGPLADELARNLSDVERADFAHFEGNAQGFRIVSKLQNWRGKGGLRLTNATLATFAKYPRGSVAAPGNAGDAGAKKFGFFASEREEFAAVAEAVGLIAHGRDYWSRHPLCYLVEAADDICYRIVDLEDGLKLGRISFEESETLLLALLGRVPSRYREIDGASDRIGYLRAKSIGALIRQVVEVFNDNEAAIVEGRFKGELLGHIQSAAALDEIFRVTGEKLFTHPERLQVEVSGSEILTTILDAFTRAFLEKEREAAGGTRMSPRARVLTELFPDEQMPLDNRYLWLRGIVDYVSGMTDSFAVQQFRHLRGLIGS</sequence>
<dbReference type="InterPro" id="IPR006674">
    <property type="entry name" value="HD_domain"/>
</dbReference>
<evidence type="ECO:0000313" key="3">
    <source>
        <dbReference type="EMBL" id="SLN11494.1"/>
    </source>
</evidence>
<accession>A0A1Y5R8E2</accession>
<dbReference type="GO" id="GO:0008832">
    <property type="term" value="F:dGTPase activity"/>
    <property type="evidence" value="ECO:0007669"/>
    <property type="project" value="UniProtKB-EC"/>
</dbReference>
<dbReference type="EMBL" id="FWFR01000001">
    <property type="protein sequence ID" value="SLN11494.1"/>
    <property type="molecule type" value="Genomic_DNA"/>
</dbReference>
<dbReference type="Pfam" id="PF13286">
    <property type="entry name" value="HD_assoc"/>
    <property type="match status" value="1"/>
</dbReference>
<dbReference type="NCBIfam" id="NF002205">
    <property type="entry name" value="PRK01096.1"/>
    <property type="match status" value="1"/>
</dbReference>
<dbReference type="InterPro" id="IPR023293">
    <property type="entry name" value="dGTP_triP_hydro_central_sf"/>
</dbReference>
<dbReference type="Gene3D" id="1.10.3410.10">
    <property type="entry name" value="putative deoxyguanosinetriphosphate triphosphohydrolase like domain"/>
    <property type="match status" value="1"/>
</dbReference>
<organism evidence="3 4">
    <name type="scientific">Oceanibacterium hippocampi</name>
    <dbReference type="NCBI Taxonomy" id="745714"/>
    <lineage>
        <taxon>Bacteria</taxon>
        <taxon>Pseudomonadati</taxon>
        <taxon>Pseudomonadota</taxon>
        <taxon>Alphaproteobacteria</taxon>
        <taxon>Sneathiellales</taxon>
        <taxon>Sneathiellaceae</taxon>
        <taxon>Oceanibacterium</taxon>
    </lineage>
</organism>
<dbReference type="EC" id="3.1.5.1" evidence="3"/>
<dbReference type="PROSITE" id="PS51831">
    <property type="entry name" value="HD"/>
    <property type="match status" value="1"/>
</dbReference>
<dbReference type="FunCoup" id="A0A1Y5R8E2">
    <property type="interactions" value="155"/>
</dbReference>
<keyword evidence="4" id="KW-1185">Reference proteome</keyword>
<dbReference type="RefSeq" id="WP_085881467.1">
    <property type="nucleotide sequence ID" value="NZ_FWFR01000001.1"/>
</dbReference>
<dbReference type="Pfam" id="PF01966">
    <property type="entry name" value="HD"/>
    <property type="match status" value="1"/>
</dbReference>
<dbReference type="Gene3D" id="1.10.3210.10">
    <property type="entry name" value="Hypothetical protein af1432"/>
    <property type="match status" value="1"/>
</dbReference>
<protein>
    <submittedName>
        <fullName evidence="3">Deoxyguanosinetriphosphate triphosphohydrolase</fullName>
        <ecNumber evidence="3">3.1.5.1</ecNumber>
    </submittedName>
</protein>
<dbReference type="SUPFAM" id="SSF109604">
    <property type="entry name" value="HD-domain/PDEase-like"/>
    <property type="match status" value="1"/>
</dbReference>
<keyword evidence="1 3" id="KW-0378">Hydrolase</keyword>
<name>A0A1Y5R8E2_9PROT</name>
<dbReference type="NCBIfam" id="TIGR01353">
    <property type="entry name" value="dGTP_triPase"/>
    <property type="match status" value="1"/>
</dbReference>
<evidence type="ECO:0000313" key="4">
    <source>
        <dbReference type="Proteomes" id="UP000193200"/>
    </source>
</evidence>
<evidence type="ECO:0000259" key="2">
    <source>
        <dbReference type="PROSITE" id="PS51831"/>
    </source>
</evidence>
<reference evidence="3 4" key="1">
    <citation type="submission" date="2017-03" db="EMBL/GenBank/DDBJ databases">
        <authorList>
            <person name="Afonso C.L."/>
            <person name="Miller P.J."/>
            <person name="Scott M.A."/>
            <person name="Spackman E."/>
            <person name="Goraichik I."/>
            <person name="Dimitrov K.M."/>
            <person name="Suarez D.L."/>
            <person name="Swayne D.E."/>
        </authorList>
    </citation>
    <scope>NUCLEOTIDE SEQUENCE [LARGE SCALE GENOMIC DNA]</scope>
    <source>
        <strain evidence="3 4">CECT 7691</strain>
    </source>
</reference>
<dbReference type="InParanoid" id="A0A1Y5R8E2"/>